<dbReference type="OrthoDB" id="5342812at2"/>
<dbReference type="InterPro" id="IPR000836">
    <property type="entry name" value="PRTase_dom"/>
</dbReference>
<dbReference type="CDD" id="cd06223">
    <property type="entry name" value="PRTases_typeI"/>
    <property type="match status" value="1"/>
</dbReference>
<protein>
    <recommendedName>
        <fullName evidence="3">ComF family protein</fullName>
    </recommendedName>
</protein>
<evidence type="ECO:0008006" key="3">
    <source>
        <dbReference type="Google" id="ProtNLM"/>
    </source>
</evidence>
<dbReference type="InterPro" id="IPR029057">
    <property type="entry name" value="PRTase-like"/>
</dbReference>
<reference evidence="1 2" key="1">
    <citation type="submission" date="2018-04" db="EMBL/GenBank/DDBJ databases">
        <title>Novel Campyloabacter and Helicobacter Species and Strains.</title>
        <authorList>
            <person name="Mannion A.J."/>
            <person name="Shen Z."/>
            <person name="Fox J.G."/>
        </authorList>
    </citation>
    <scope>NUCLEOTIDE SEQUENCE [LARGE SCALE GENOMIC DNA]</scope>
    <source>
        <strain evidence="1 2">MIT 12-6600</strain>
    </source>
</reference>
<dbReference type="EMBL" id="NXLT01000002">
    <property type="protein sequence ID" value="RDU68013.1"/>
    <property type="molecule type" value="Genomic_DNA"/>
</dbReference>
<gene>
    <name evidence="1" type="ORF">CQA54_03610</name>
</gene>
<dbReference type="Gene3D" id="3.40.50.2020">
    <property type="match status" value="1"/>
</dbReference>
<dbReference type="RefSeq" id="WP_115570814.1">
    <property type="nucleotide sequence ID" value="NZ_NXLT01000002.1"/>
</dbReference>
<name>A0A3D8ISL1_9HELI</name>
<dbReference type="AlphaFoldDB" id="A0A3D8ISL1"/>
<organism evidence="1 2">
    <name type="scientific">Helicobacter equorum</name>
    <dbReference type="NCBI Taxonomy" id="361872"/>
    <lineage>
        <taxon>Bacteria</taxon>
        <taxon>Pseudomonadati</taxon>
        <taxon>Campylobacterota</taxon>
        <taxon>Epsilonproteobacteria</taxon>
        <taxon>Campylobacterales</taxon>
        <taxon>Helicobacteraceae</taxon>
        <taxon>Helicobacter</taxon>
    </lineage>
</organism>
<comment type="caution">
    <text evidence="1">The sequence shown here is derived from an EMBL/GenBank/DDBJ whole genome shotgun (WGS) entry which is preliminary data.</text>
</comment>
<evidence type="ECO:0000313" key="1">
    <source>
        <dbReference type="EMBL" id="RDU68013.1"/>
    </source>
</evidence>
<evidence type="ECO:0000313" key="2">
    <source>
        <dbReference type="Proteomes" id="UP000256514"/>
    </source>
</evidence>
<dbReference type="Proteomes" id="UP000256514">
    <property type="component" value="Unassembled WGS sequence"/>
</dbReference>
<keyword evidence="2" id="KW-1185">Reference proteome</keyword>
<sequence>MRCLVCANLSLKPICKKCLDSLPIHPTSRVLECGLKVYSFFGLSDIAPLLYSKYHRFGSRVLAHLARHCARYFFAKASLHPQTIAIGLDDVPRGFYAHTAIIVKEFCKASNKTLHPQYGTLIAQNPISYAGKNLAFRQKNPRNFLYKPKLHNTHKEVIIFDDIITSGLTLTQAYQCLTTHDVRVLFALTLADSKL</sequence>
<accession>A0A3D8ISL1</accession>
<dbReference type="SUPFAM" id="SSF53271">
    <property type="entry name" value="PRTase-like"/>
    <property type="match status" value="1"/>
</dbReference>
<proteinExistence type="predicted"/>